<sequence>MRPAARFARRGRWTSYLRWLLGVHRRRPEYLGPRTVLPDKSIDTGLYTDVLRYMIRSTHLTLSKTSPSHLTKPSYL</sequence>
<gene>
    <name evidence="1" type="ORF">BD310DRAFT_917911</name>
</gene>
<name>A0A4Q9Q6N4_9APHY</name>
<dbReference type="AlphaFoldDB" id="A0A4Q9Q6N4"/>
<protein>
    <submittedName>
        <fullName evidence="1">Uncharacterized protein</fullName>
    </submittedName>
</protein>
<dbReference type="Proteomes" id="UP000292082">
    <property type="component" value="Unassembled WGS sequence"/>
</dbReference>
<evidence type="ECO:0000313" key="1">
    <source>
        <dbReference type="EMBL" id="TBU62656.1"/>
    </source>
</evidence>
<evidence type="ECO:0000313" key="2">
    <source>
        <dbReference type="Proteomes" id="UP000292082"/>
    </source>
</evidence>
<reference evidence="1 2" key="1">
    <citation type="submission" date="2019-01" db="EMBL/GenBank/DDBJ databases">
        <title>Draft genome sequences of three monokaryotic isolates of the white-rot basidiomycete fungus Dichomitus squalens.</title>
        <authorList>
            <consortium name="DOE Joint Genome Institute"/>
            <person name="Lopez S.C."/>
            <person name="Andreopoulos B."/>
            <person name="Pangilinan J."/>
            <person name="Lipzen A."/>
            <person name="Riley R."/>
            <person name="Ahrendt S."/>
            <person name="Ng V."/>
            <person name="Barry K."/>
            <person name="Daum C."/>
            <person name="Grigoriev I.V."/>
            <person name="Hilden K.S."/>
            <person name="Makela M.R."/>
            <person name="de Vries R.P."/>
        </authorList>
    </citation>
    <scope>NUCLEOTIDE SEQUENCE [LARGE SCALE GENOMIC DNA]</scope>
    <source>
        <strain evidence="1 2">CBS 464.89</strain>
    </source>
</reference>
<proteinExistence type="predicted"/>
<keyword evidence="2" id="KW-1185">Reference proteome</keyword>
<accession>A0A4Q9Q6N4</accession>
<organism evidence="1 2">
    <name type="scientific">Dichomitus squalens</name>
    <dbReference type="NCBI Taxonomy" id="114155"/>
    <lineage>
        <taxon>Eukaryota</taxon>
        <taxon>Fungi</taxon>
        <taxon>Dikarya</taxon>
        <taxon>Basidiomycota</taxon>
        <taxon>Agaricomycotina</taxon>
        <taxon>Agaricomycetes</taxon>
        <taxon>Polyporales</taxon>
        <taxon>Polyporaceae</taxon>
        <taxon>Dichomitus</taxon>
    </lineage>
</organism>
<dbReference type="EMBL" id="ML145092">
    <property type="protein sequence ID" value="TBU62656.1"/>
    <property type="molecule type" value="Genomic_DNA"/>
</dbReference>